<evidence type="ECO:0000313" key="3">
    <source>
        <dbReference type="Proteomes" id="UP000183275"/>
    </source>
</evidence>
<proteinExistence type="predicted"/>
<evidence type="ECO:0000313" key="2">
    <source>
        <dbReference type="EMBL" id="SEV97214.1"/>
    </source>
</evidence>
<dbReference type="eggNOG" id="arCOG07777">
    <property type="taxonomic scope" value="Archaea"/>
</dbReference>
<protein>
    <submittedName>
        <fullName evidence="2">Uncharacterized protein</fullName>
    </submittedName>
</protein>
<keyword evidence="1" id="KW-0812">Transmembrane</keyword>
<reference evidence="3" key="1">
    <citation type="submission" date="2016-10" db="EMBL/GenBank/DDBJ databases">
        <authorList>
            <person name="Varghese N."/>
        </authorList>
    </citation>
    <scope>NUCLEOTIDE SEQUENCE [LARGE SCALE GENOMIC DNA]</scope>
    <source>
        <strain evidence="3">CGMCC 1.12284</strain>
    </source>
</reference>
<accession>A0A1I0N8I7</accession>
<gene>
    <name evidence="2" type="ORF">SAMN05216285_1427</name>
</gene>
<dbReference type="EMBL" id="FOIS01000002">
    <property type="protein sequence ID" value="SEV97214.1"/>
    <property type="molecule type" value="Genomic_DNA"/>
</dbReference>
<sequence>MVADRSERGQVILIGAIALAFLILGVVVVFNGALYTETLASGSTSQSASSADVVENEVEQSIGCLLEQINRETDDSNAAGYAADNISVFDDAYRNTTAQSAPVVVTITETDTEVNEESNITHSNVTITYDSTELSYEQTRTIEPEPGCP</sequence>
<evidence type="ECO:0000256" key="1">
    <source>
        <dbReference type="SAM" id="Phobius"/>
    </source>
</evidence>
<keyword evidence="3" id="KW-1185">Reference proteome</keyword>
<organism evidence="2 3">
    <name type="scientific">Natrinema salifodinae</name>
    <dbReference type="NCBI Taxonomy" id="1202768"/>
    <lineage>
        <taxon>Archaea</taxon>
        <taxon>Methanobacteriati</taxon>
        <taxon>Methanobacteriota</taxon>
        <taxon>Stenosarchaea group</taxon>
        <taxon>Halobacteria</taxon>
        <taxon>Halobacteriales</taxon>
        <taxon>Natrialbaceae</taxon>
        <taxon>Natrinema</taxon>
    </lineage>
</organism>
<dbReference type="Proteomes" id="UP000183275">
    <property type="component" value="Unassembled WGS sequence"/>
</dbReference>
<name>A0A1I0N8I7_9EURY</name>
<dbReference type="AlphaFoldDB" id="A0A1I0N8I7"/>
<feature type="transmembrane region" description="Helical" evidence="1">
    <location>
        <begin position="12"/>
        <end position="35"/>
    </location>
</feature>
<keyword evidence="1" id="KW-0472">Membrane</keyword>
<dbReference type="STRING" id="1202768.SAMN05216285_1427"/>
<dbReference type="RefSeq" id="WP_049988469.1">
    <property type="nucleotide sequence ID" value="NZ_FOIS01000002.1"/>
</dbReference>
<dbReference type="OrthoDB" id="169896at2157"/>
<keyword evidence="1" id="KW-1133">Transmembrane helix</keyword>